<sequence length="224" mass="24947">MSVLWHLEELQSPVAARKSSVGAGPRPLDPLPVVRMLCSSGGQYIEPHGTANFSLRALFCVVDLFRLPDEPVDPRPGFTYYFHEGGFDRSDFPVFVLLRSEHPPRDIGEHRVGNHLLLGTSTETHLLYGNSVAQAYEHPETKDILFPFPNMGVLQTGRYLMRYQVCDRRQSPIVARCYGTPFTVFDATQFPGLEPSTPFTESLAPLNVPGLRIRRQAPVAGGLV</sequence>
<evidence type="ECO:0000313" key="6">
    <source>
        <dbReference type="EMBL" id="KAJ7217921.1"/>
    </source>
</evidence>
<evidence type="ECO:0000256" key="4">
    <source>
        <dbReference type="ARBA" id="ARBA00023242"/>
    </source>
</evidence>
<evidence type="ECO:0000259" key="5">
    <source>
        <dbReference type="PROSITE" id="PS51821"/>
    </source>
</evidence>
<protein>
    <recommendedName>
        <fullName evidence="5">Velvet domain-containing protein</fullName>
    </recommendedName>
</protein>
<evidence type="ECO:0000256" key="1">
    <source>
        <dbReference type="ARBA" id="ARBA00004123"/>
    </source>
</evidence>
<dbReference type="InterPro" id="IPR037525">
    <property type="entry name" value="Velvet_dom"/>
</dbReference>
<dbReference type="PANTHER" id="PTHR33572">
    <property type="entry name" value="SPORE DEVELOPMENT REGULATOR VOSA"/>
    <property type="match status" value="1"/>
</dbReference>
<keyword evidence="7" id="KW-1185">Reference proteome</keyword>
<dbReference type="InterPro" id="IPR021740">
    <property type="entry name" value="Velvet"/>
</dbReference>
<keyword evidence="3" id="KW-0804">Transcription</keyword>
<organism evidence="6 7">
    <name type="scientific">Mycena pura</name>
    <dbReference type="NCBI Taxonomy" id="153505"/>
    <lineage>
        <taxon>Eukaryota</taxon>
        <taxon>Fungi</taxon>
        <taxon>Dikarya</taxon>
        <taxon>Basidiomycota</taxon>
        <taxon>Agaricomycotina</taxon>
        <taxon>Agaricomycetes</taxon>
        <taxon>Agaricomycetidae</taxon>
        <taxon>Agaricales</taxon>
        <taxon>Marasmiineae</taxon>
        <taxon>Mycenaceae</taxon>
        <taxon>Mycena</taxon>
    </lineage>
</organism>
<keyword evidence="4" id="KW-0539">Nucleus</keyword>
<comment type="caution">
    <text evidence="6">The sequence shown here is derived from an EMBL/GenBank/DDBJ whole genome shotgun (WGS) entry which is preliminary data.</text>
</comment>
<gene>
    <name evidence="6" type="ORF">GGX14DRAFT_598670</name>
</gene>
<proteinExistence type="predicted"/>
<dbReference type="Pfam" id="PF11754">
    <property type="entry name" value="Velvet"/>
    <property type="match status" value="1"/>
</dbReference>
<dbReference type="Gene3D" id="2.60.40.3960">
    <property type="entry name" value="Velvet domain"/>
    <property type="match status" value="1"/>
</dbReference>
<accession>A0AAD6VVE7</accession>
<keyword evidence="2" id="KW-0805">Transcription regulation</keyword>
<dbReference type="GO" id="GO:0005634">
    <property type="term" value="C:nucleus"/>
    <property type="evidence" value="ECO:0007669"/>
    <property type="project" value="UniProtKB-SubCell"/>
</dbReference>
<dbReference type="InterPro" id="IPR038491">
    <property type="entry name" value="Velvet_dom_sf"/>
</dbReference>
<evidence type="ECO:0000256" key="3">
    <source>
        <dbReference type="ARBA" id="ARBA00023163"/>
    </source>
</evidence>
<dbReference type="PROSITE" id="PS51821">
    <property type="entry name" value="VELVET"/>
    <property type="match status" value="1"/>
</dbReference>
<reference evidence="6" key="1">
    <citation type="submission" date="2023-03" db="EMBL/GenBank/DDBJ databases">
        <title>Massive genome expansion in bonnet fungi (Mycena s.s.) driven by repeated elements and novel gene families across ecological guilds.</title>
        <authorList>
            <consortium name="Lawrence Berkeley National Laboratory"/>
            <person name="Harder C.B."/>
            <person name="Miyauchi S."/>
            <person name="Viragh M."/>
            <person name="Kuo A."/>
            <person name="Thoen E."/>
            <person name="Andreopoulos B."/>
            <person name="Lu D."/>
            <person name="Skrede I."/>
            <person name="Drula E."/>
            <person name="Henrissat B."/>
            <person name="Morin E."/>
            <person name="Kohler A."/>
            <person name="Barry K."/>
            <person name="LaButti K."/>
            <person name="Morin E."/>
            <person name="Salamov A."/>
            <person name="Lipzen A."/>
            <person name="Mereny Z."/>
            <person name="Hegedus B."/>
            <person name="Baldrian P."/>
            <person name="Stursova M."/>
            <person name="Weitz H."/>
            <person name="Taylor A."/>
            <person name="Grigoriev I.V."/>
            <person name="Nagy L.G."/>
            <person name="Martin F."/>
            <person name="Kauserud H."/>
        </authorList>
    </citation>
    <scope>NUCLEOTIDE SEQUENCE</scope>
    <source>
        <strain evidence="6">9144</strain>
    </source>
</reference>
<dbReference type="AlphaFoldDB" id="A0AAD6VVE7"/>
<dbReference type="PANTHER" id="PTHR33572:SF3">
    <property type="entry name" value="VELVET COMPLEX SUBUNIT B"/>
    <property type="match status" value="1"/>
</dbReference>
<dbReference type="EMBL" id="JARJCW010000013">
    <property type="protein sequence ID" value="KAJ7217921.1"/>
    <property type="molecule type" value="Genomic_DNA"/>
</dbReference>
<name>A0AAD6VVE7_9AGAR</name>
<evidence type="ECO:0000256" key="2">
    <source>
        <dbReference type="ARBA" id="ARBA00023015"/>
    </source>
</evidence>
<dbReference type="Proteomes" id="UP001219525">
    <property type="component" value="Unassembled WGS sequence"/>
</dbReference>
<comment type="subcellular location">
    <subcellularLocation>
        <location evidence="1">Nucleus</location>
    </subcellularLocation>
</comment>
<evidence type="ECO:0000313" key="7">
    <source>
        <dbReference type="Proteomes" id="UP001219525"/>
    </source>
</evidence>
<feature type="domain" description="Velvet" evidence="5">
    <location>
        <begin position="1"/>
        <end position="214"/>
    </location>
</feature>